<sequence length="163" mass="18374">MSKAKAADPLASPPGRRNAATDYDKDVLLWSQEQAKLLRAGRFAELDVDHLADEIEDVGKSEKRELASRMAVLLAHLLKWSRQPERRGASWRATINDQRKRIALALKATPSLKAAMRDPDWQTDAWLDARSQARKETGLPESDLPDSSPWSMEQAADPDFWPE</sequence>
<organism evidence="2 3">
    <name type="scientific">Roseiarcus fermentans</name>
    <dbReference type="NCBI Taxonomy" id="1473586"/>
    <lineage>
        <taxon>Bacteria</taxon>
        <taxon>Pseudomonadati</taxon>
        <taxon>Pseudomonadota</taxon>
        <taxon>Alphaproteobacteria</taxon>
        <taxon>Hyphomicrobiales</taxon>
        <taxon>Roseiarcaceae</taxon>
        <taxon>Roseiarcus</taxon>
    </lineage>
</organism>
<comment type="caution">
    <text evidence="2">The sequence shown here is derived from an EMBL/GenBank/DDBJ whole genome shotgun (WGS) entry which is preliminary data.</text>
</comment>
<dbReference type="OrthoDB" id="425753at2"/>
<reference evidence="2 3" key="1">
    <citation type="submission" date="2018-06" db="EMBL/GenBank/DDBJ databases">
        <title>Genomic Encyclopedia of Type Strains, Phase IV (KMG-IV): sequencing the most valuable type-strain genomes for metagenomic binning, comparative biology and taxonomic classification.</title>
        <authorList>
            <person name="Goeker M."/>
        </authorList>
    </citation>
    <scope>NUCLEOTIDE SEQUENCE [LARGE SCALE GENOMIC DNA]</scope>
    <source>
        <strain evidence="2 3">DSM 24875</strain>
    </source>
</reference>
<gene>
    <name evidence="2" type="ORF">DFR50_122105</name>
</gene>
<keyword evidence="3" id="KW-1185">Reference proteome</keyword>
<feature type="region of interest" description="Disordered" evidence="1">
    <location>
        <begin position="126"/>
        <end position="163"/>
    </location>
</feature>
<dbReference type="AlphaFoldDB" id="A0A366F3Q7"/>
<feature type="region of interest" description="Disordered" evidence="1">
    <location>
        <begin position="1"/>
        <end position="23"/>
    </location>
</feature>
<dbReference type="Pfam" id="PF01724">
    <property type="entry name" value="DUF29"/>
    <property type="match status" value="1"/>
</dbReference>
<evidence type="ECO:0000313" key="3">
    <source>
        <dbReference type="Proteomes" id="UP000253529"/>
    </source>
</evidence>
<dbReference type="PANTHER" id="PTHR34235">
    <property type="entry name" value="SLR1203 PROTEIN-RELATED"/>
    <property type="match status" value="1"/>
</dbReference>
<dbReference type="Proteomes" id="UP000253529">
    <property type="component" value="Unassembled WGS sequence"/>
</dbReference>
<dbReference type="RefSeq" id="WP_113890878.1">
    <property type="nucleotide sequence ID" value="NZ_QNRK01000022.1"/>
</dbReference>
<evidence type="ECO:0000256" key="1">
    <source>
        <dbReference type="SAM" id="MobiDB-lite"/>
    </source>
</evidence>
<proteinExistence type="predicted"/>
<dbReference type="InterPro" id="IPR002636">
    <property type="entry name" value="DUF29"/>
</dbReference>
<dbReference type="EMBL" id="QNRK01000022">
    <property type="protein sequence ID" value="RBP09268.1"/>
    <property type="molecule type" value="Genomic_DNA"/>
</dbReference>
<protein>
    <submittedName>
        <fullName evidence="2">Uncharacterized protein DUF29</fullName>
    </submittedName>
</protein>
<dbReference type="Gene3D" id="1.20.1220.20">
    <property type="entry name" value="Uncharcterised protein PF01724"/>
    <property type="match status" value="1"/>
</dbReference>
<evidence type="ECO:0000313" key="2">
    <source>
        <dbReference type="EMBL" id="RBP09268.1"/>
    </source>
</evidence>
<name>A0A366F3Q7_9HYPH</name>
<accession>A0A366F3Q7</accession>